<dbReference type="InterPro" id="IPR000653">
    <property type="entry name" value="DegT/StrS_aminotransferase"/>
</dbReference>
<protein>
    <submittedName>
        <fullName evidence="5">DegT/DnrJ/EryC1/StrS family aminotransferase</fullName>
    </submittedName>
</protein>
<dbReference type="SUPFAM" id="SSF53383">
    <property type="entry name" value="PLP-dependent transferases"/>
    <property type="match status" value="1"/>
</dbReference>
<dbReference type="AlphaFoldDB" id="A0A4Q9G9D8"/>
<evidence type="ECO:0000313" key="6">
    <source>
        <dbReference type="Proteomes" id="UP000291613"/>
    </source>
</evidence>
<dbReference type="InterPro" id="IPR015422">
    <property type="entry name" value="PyrdxlP-dep_Trfase_small"/>
</dbReference>
<dbReference type="Gene3D" id="3.90.1150.10">
    <property type="entry name" value="Aspartate Aminotransferase, domain 1"/>
    <property type="match status" value="1"/>
</dbReference>
<evidence type="ECO:0000256" key="4">
    <source>
        <dbReference type="RuleBase" id="RU004508"/>
    </source>
</evidence>
<dbReference type="PANTHER" id="PTHR30244:SF34">
    <property type="entry name" value="DTDP-4-AMINO-4,6-DIDEOXYGALACTOSE TRANSAMINASE"/>
    <property type="match status" value="1"/>
</dbReference>
<proteinExistence type="inferred from homology"/>
<keyword evidence="6" id="KW-1185">Reference proteome</keyword>
<dbReference type="Proteomes" id="UP000291613">
    <property type="component" value="Unassembled WGS sequence"/>
</dbReference>
<dbReference type="PIRSF" id="PIRSF000390">
    <property type="entry name" value="PLP_StrS"/>
    <property type="match status" value="1"/>
</dbReference>
<evidence type="ECO:0000256" key="3">
    <source>
        <dbReference type="PIRSR" id="PIRSR000390-2"/>
    </source>
</evidence>
<name>A0A4Q9G9D8_9HYPH</name>
<dbReference type="Gene3D" id="3.40.640.10">
    <property type="entry name" value="Type I PLP-dependent aspartate aminotransferase-like (Major domain)"/>
    <property type="match status" value="1"/>
</dbReference>
<dbReference type="OrthoDB" id="9768668at2"/>
<dbReference type="GO" id="GO:0030170">
    <property type="term" value="F:pyridoxal phosphate binding"/>
    <property type="evidence" value="ECO:0007669"/>
    <property type="project" value="TreeGrafter"/>
</dbReference>
<dbReference type="GO" id="GO:0000271">
    <property type="term" value="P:polysaccharide biosynthetic process"/>
    <property type="evidence" value="ECO:0007669"/>
    <property type="project" value="TreeGrafter"/>
</dbReference>
<accession>A0A4Q9G9D8</accession>
<sequence length="408" mass="43530">MIPIARPLVGNAEALAAARVIRSGWLTQGPQVEAFENEFASAVEAPHACAVANGTVALHLALLAVGVGAGDEVIVPTHTYIACANVIRHCGATPVFVDIEAGSFNLDPDSVAAAITRRTKAIMCVHQIGMPCDLARILPIARAAGVAVVEDAACAIGSSIFMNDRWEPIGRPHGDIACFSLHPRKILTVGDGGMITTANPEYDRMFRLWRQHGMSISDAVRHASDRPVFESYPVVGYNYRLTDIQAAVGREQLKRLSKIVAVRRALAARYRLLLAGANVACPEEPSWALSNWQSFCVRLPRGARQDEVMTAMLADGVATRRGIMCIHLEPAYAGHPVTASLKLSEAARDECILLPLFPGMTERMQRRIALALVGAVAGAGAAALVARPREPPAGLVHMEAPDAPPCAV</sequence>
<dbReference type="GO" id="GO:0008483">
    <property type="term" value="F:transaminase activity"/>
    <property type="evidence" value="ECO:0007669"/>
    <property type="project" value="UniProtKB-KW"/>
</dbReference>
<evidence type="ECO:0000313" key="5">
    <source>
        <dbReference type="EMBL" id="TBN47306.1"/>
    </source>
</evidence>
<feature type="active site" description="Proton acceptor" evidence="2">
    <location>
        <position position="185"/>
    </location>
</feature>
<dbReference type="EMBL" id="SIUB01000011">
    <property type="protein sequence ID" value="TBN47306.1"/>
    <property type="molecule type" value="Genomic_DNA"/>
</dbReference>
<dbReference type="PANTHER" id="PTHR30244">
    <property type="entry name" value="TRANSAMINASE"/>
    <property type="match status" value="1"/>
</dbReference>
<evidence type="ECO:0000256" key="1">
    <source>
        <dbReference type="ARBA" id="ARBA00037999"/>
    </source>
</evidence>
<keyword evidence="5" id="KW-0032">Aminotransferase</keyword>
<dbReference type="CDD" id="cd00616">
    <property type="entry name" value="AHBA_syn"/>
    <property type="match status" value="1"/>
</dbReference>
<reference evidence="5 6" key="1">
    <citation type="submission" date="2019-02" db="EMBL/GenBank/DDBJ databases">
        <title>Hansschlegelia quercus sp. nov., a novel methylotrophic bacterium from buds of oak (Quercus robur L.).</title>
        <authorList>
            <person name="Agafonova N.V."/>
            <person name="Kaparullina E.N."/>
            <person name="Grouzdev D.S."/>
            <person name="Doronina N.V."/>
        </authorList>
    </citation>
    <scope>NUCLEOTIDE SEQUENCE [LARGE SCALE GENOMIC DNA]</scope>
    <source>
        <strain evidence="5 6">Dub</strain>
    </source>
</reference>
<organism evidence="5 6">
    <name type="scientific">Hansschlegelia quercus</name>
    <dbReference type="NCBI Taxonomy" id="2528245"/>
    <lineage>
        <taxon>Bacteria</taxon>
        <taxon>Pseudomonadati</taxon>
        <taxon>Pseudomonadota</taxon>
        <taxon>Alphaproteobacteria</taxon>
        <taxon>Hyphomicrobiales</taxon>
        <taxon>Methylopilaceae</taxon>
        <taxon>Hansschlegelia</taxon>
    </lineage>
</organism>
<comment type="caution">
    <text evidence="5">The sequence shown here is derived from an EMBL/GenBank/DDBJ whole genome shotgun (WGS) entry which is preliminary data.</text>
</comment>
<dbReference type="Pfam" id="PF01041">
    <property type="entry name" value="DegT_DnrJ_EryC1"/>
    <property type="match status" value="1"/>
</dbReference>
<dbReference type="RefSeq" id="WP_131004642.1">
    <property type="nucleotide sequence ID" value="NZ_JBHSZR010000010.1"/>
</dbReference>
<comment type="similarity">
    <text evidence="1 4">Belongs to the DegT/DnrJ/EryC1 family.</text>
</comment>
<dbReference type="InterPro" id="IPR015424">
    <property type="entry name" value="PyrdxlP-dep_Trfase"/>
</dbReference>
<dbReference type="InterPro" id="IPR015421">
    <property type="entry name" value="PyrdxlP-dep_Trfase_major"/>
</dbReference>
<gene>
    <name evidence="5" type="ORF">EYR15_16325</name>
</gene>
<feature type="modified residue" description="N6-(pyridoxal phosphate)lysine" evidence="3">
    <location>
        <position position="185"/>
    </location>
</feature>
<keyword evidence="5" id="KW-0808">Transferase</keyword>
<evidence type="ECO:0000256" key="2">
    <source>
        <dbReference type="PIRSR" id="PIRSR000390-1"/>
    </source>
</evidence>
<keyword evidence="3 4" id="KW-0663">Pyridoxal phosphate</keyword>